<dbReference type="InterPro" id="IPR051848">
    <property type="entry name" value="PGIP"/>
</dbReference>
<sequence>MTWTSNVSFCKWNGVTCCLRRQRVVSLNLSSVGLVGNISRSLGNLSFLRILDLSNNNLHGHIPYQLESFSRLRRPFSSNRLTCSIPASLSTCHSLVGLSLDENHLTRDIPPELAFLPNLNLINLIGNNLTGRIPNTFGNMSSLRDLVLQENSLERHIPWELGMLPNLSELLLDFNNLTGEIPSSLSNCTSLQVFSA</sequence>
<dbReference type="SUPFAM" id="SSF52058">
    <property type="entry name" value="L domain-like"/>
    <property type="match status" value="1"/>
</dbReference>
<dbReference type="FunFam" id="3.80.10.10:FF:000383">
    <property type="entry name" value="Leucine-rich repeat receptor protein kinase EMS1"/>
    <property type="match status" value="1"/>
</dbReference>
<dbReference type="Proteomes" id="UP000824469">
    <property type="component" value="Unassembled WGS sequence"/>
</dbReference>
<feature type="non-terminal residue" evidence="3">
    <location>
        <position position="196"/>
    </location>
</feature>
<dbReference type="PANTHER" id="PTHR48059">
    <property type="entry name" value="POLYGALACTURONASE INHIBITOR 1"/>
    <property type="match status" value="1"/>
</dbReference>
<protein>
    <recommendedName>
        <fullName evidence="5">Leucine-rich repeat-containing N-terminal plant-type domain-containing protein</fullName>
    </recommendedName>
</protein>
<dbReference type="InterPro" id="IPR032675">
    <property type="entry name" value="LRR_dom_sf"/>
</dbReference>
<evidence type="ECO:0000256" key="1">
    <source>
        <dbReference type="ARBA" id="ARBA00004196"/>
    </source>
</evidence>
<dbReference type="Pfam" id="PF00560">
    <property type="entry name" value="LRR_1"/>
    <property type="match status" value="3"/>
</dbReference>
<evidence type="ECO:0000256" key="2">
    <source>
        <dbReference type="ARBA" id="ARBA00022737"/>
    </source>
</evidence>
<proteinExistence type="predicted"/>
<keyword evidence="4" id="KW-1185">Reference proteome</keyword>
<dbReference type="PANTHER" id="PTHR48059:SF4">
    <property type="entry name" value="POLYGALACTURONASE INHIBITOR 1-RELATED"/>
    <property type="match status" value="1"/>
</dbReference>
<evidence type="ECO:0000313" key="4">
    <source>
        <dbReference type="Proteomes" id="UP000824469"/>
    </source>
</evidence>
<name>A0AA38L7P1_TAXCH</name>
<dbReference type="InterPro" id="IPR001611">
    <property type="entry name" value="Leu-rich_rpt"/>
</dbReference>
<reference evidence="3 4" key="1">
    <citation type="journal article" date="2021" name="Nat. Plants">
        <title>The Taxus genome provides insights into paclitaxel biosynthesis.</title>
        <authorList>
            <person name="Xiong X."/>
            <person name="Gou J."/>
            <person name="Liao Q."/>
            <person name="Li Y."/>
            <person name="Zhou Q."/>
            <person name="Bi G."/>
            <person name="Li C."/>
            <person name="Du R."/>
            <person name="Wang X."/>
            <person name="Sun T."/>
            <person name="Guo L."/>
            <person name="Liang H."/>
            <person name="Lu P."/>
            <person name="Wu Y."/>
            <person name="Zhang Z."/>
            <person name="Ro D.K."/>
            <person name="Shang Y."/>
            <person name="Huang S."/>
            <person name="Yan J."/>
        </authorList>
    </citation>
    <scope>NUCLEOTIDE SEQUENCE [LARGE SCALE GENOMIC DNA]</scope>
    <source>
        <strain evidence="3">Ta-2019</strain>
    </source>
</reference>
<dbReference type="EMBL" id="JAHRHJ020000006">
    <property type="protein sequence ID" value="KAH9310760.1"/>
    <property type="molecule type" value="Genomic_DNA"/>
</dbReference>
<dbReference type="AlphaFoldDB" id="A0AA38L7P1"/>
<comment type="caution">
    <text evidence="3">The sequence shown here is derived from an EMBL/GenBank/DDBJ whole genome shotgun (WGS) entry which is preliminary data.</text>
</comment>
<comment type="subcellular location">
    <subcellularLocation>
        <location evidence="1">Cell envelope</location>
    </subcellularLocation>
</comment>
<organism evidence="3 4">
    <name type="scientific">Taxus chinensis</name>
    <name type="common">Chinese yew</name>
    <name type="synonym">Taxus wallichiana var. chinensis</name>
    <dbReference type="NCBI Taxonomy" id="29808"/>
    <lineage>
        <taxon>Eukaryota</taxon>
        <taxon>Viridiplantae</taxon>
        <taxon>Streptophyta</taxon>
        <taxon>Embryophyta</taxon>
        <taxon>Tracheophyta</taxon>
        <taxon>Spermatophyta</taxon>
        <taxon>Pinopsida</taxon>
        <taxon>Pinidae</taxon>
        <taxon>Conifers II</taxon>
        <taxon>Cupressales</taxon>
        <taxon>Taxaceae</taxon>
        <taxon>Taxus</taxon>
    </lineage>
</organism>
<gene>
    <name evidence="3" type="ORF">KI387_025795</name>
</gene>
<dbReference type="OMA" id="KMESCIM"/>
<keyword evidence="2" id="KW-0677">Repeat</keyword>
<evidence type="ECO:0000313" key="3">
    <source>
        <dbReference type="EMBL" id="KAH9310760.1"/>
    </source>
</evidence>
<evidence type="ECO:0008006" key="5">
    <source>
        <dbReference type="Google" id="ProtNLM"/>
    </source>
</evidence>
<accession>A0AA38L7P1</accession>
<dbReference type="Gene3D" id="3.80.10.10">
    <property type="entry name" value="Ribonuclease Inhibitor"/>
    <property type="match status" value="2"/>
</dbReference>